<dbReference type="OrthoDB" id="9789181at2"/>
<dbReference type="RefSeq" id="WP_079702475.1">
    <property type="nucleotide sequence ID" value="NZ_FUYR01000002.1"/>
</dbReference>
<dbReference type="Pfam" id="PF00072">
    <property type="entry name" value="Response_reg"/>
    <property type="match status" value="1"/>
</dbReference>
<evidence type="ECO:0000256" key="4">
    <source>
        <dbReference type="PROSITE-ProRule" id="PRU00169"/>
    </source>
</evidence>
<dbReference type="Gene3D" id="3.40.50.2300">
    <property type="match status" value="1"/>
</dbReference>
<dbReference type="Proteomes" id="UP000189981">
    <property type="component" value="Unassembled WGS sequence"/>
</dbReference>
<keyword evidence="1 4" id="KW-0597">Phosphoprotein</keyword>
<reference evidence="7" key="1">
    <citation type="submission" date="2017-02" db="EMBL/GenBank/DDBJ databases">
        <authorList>
            <person name="Varghese N."/>
            <person name="Submissions S."/>
        </authorList>
    </citation>
    <scope>NUCLEOTIDE SEQUENCE [LARGE SCALE GENOMIC DNA]</scope>
    <source>
        <strain evidence="7">DSM 22385</strain>
    </source>
</reference>
<feature type="modified residue" description="4-aspartylphosphate" evidence="4">
    <location>
        <position position="53"/>
    </location>
</feature>
<dbReference type="EMBL" id="FUYR01000002">
    <property type="protein sequence ID" value="SKB63488.1"/>
    <property type="molecule type" value="Genomic_DNA"/>
</dbReference>
<dbReference type="GO" id="GO:0006355">
    <property type="term" value="P:regulation of DNA-templated transcription"/>
    <property type="evidence" value="ECO:0007669"/>
    <property type="project" value="TreeGrafter"/>
</dbReference>
<dbReference type="GO" id="GO:0000156">
    <property type="term" value="F:phosphorelay response regulator activity"/>
    <property type="evidence" value="ECO:0007669"/>
    <property type="project" value="TreeGrafter"/>
</dbReference>
<dbReference type="GO" id="GO:0000976">
    <property type="term" value="F:transcription cis-regulatory region binding"/>
    <property type="evidence" value="ECO:0007669"/>
    <property type="project" value="TreeGrafter"/>
</dbReference>
<dbReference type="InterPro" id="IPR039420">
    <property type="entry name" value="WalR-like"/>
</dbReference>
<feature type="domain" description="Response regulatory" evidence="5">
    <location>
        <begin position="4"/>
        <end position="120"/>
    </location>
</feature>
<keyword evidence="3" id="KW-0238">DNA-binding</keyword>
<evidence type="ECO:0000256" key="2">
    <source>
        <dbReference type="ARBA" id="ARBA00023012"/>
    </source>
</evidence>
<gene>
    <name evidence="6" type="ORF">SAMN05661099_1927</name>
</gene>
<name>A0A1T5CVD1_9SPHI</name>
<protein>
    <submittedName>
        <fullName evidence="6">Two-component system, OmpR family, response regulator VicR</fullName>
    </submittedName>
</protein>
<dbReference type="InterPro" id="IPR001789">
    <property type="entry name" value="Sig_transdc_resp-reg_receiver"/>
</dbReference>
<dbReference type="PANTHER" id="PTHR48111:SF40">
    <property type="entry name" value="PHOSPHATE REGULON TRANSCRIPTIONAL REGULATORY PROTEIN PHOB"/>
    <property type="match status" value="1"/>
</dbReference>
<dbReference type="PANTHER" id="PTHR48111">
    <property type="entry name" value="REGULATOR OF RPOS"/>
    <property type="match status" value="1"/>
</dbReference>
<dbReference type="AlphaFoldDB" id="A0A1T5CVD1"/>
<sequence length="127" mass="14067">MKNKVLIVDHELLINKLLESRLTKEGFKVDKALDGISALRKAQLKKYDIILADIMVPNIAGLELIAELKKTRHNSETPIFVLTALASDELVVDVLEAGVKDYIVKPFSLNVVVAKLKQFILSDLTAA</sequence>
<evidence type="ECO:0000313" key="7">
    <source>
        <dbReference type="Proteomes" id="UP000189981"/>
    </source>
</evidence>
<dbReference type="SUPFAM" id="SSF52172">
    <property type="entry name" value="CheY-like"/>
    <property type="match status" value="1"/>
</dbReference>
<dbReference type="PROSITE" id="PS50110">
    <property type="entry name" value="RESPONSE_REGULATORY"/>
    <property type="match status" value="1"/>
</dbReference>
<keyword evidence="2" id="KW-0902">Two-component regulatory system</keyword>
<evidence type="ECO:0000259" key="5">
    <source>
        <dbReference type="PROSITE" id="PS50110"/>
    </source>
</evidence>
<organism evidence="6 7">
    <name type="scientific">Daejeonella lutea</name>
    <dbReference type="NCBI Taxonomy" id="572036"/>
    <lineage>
        <taxon>Bacteria</taxon>
        <taxon>Pseudomonadati</taxon>
        <taxon>Bacteroidota</taxon>
        <taxon>Sphingobacteriia</taxon>
        <taxon>Sphingobacteriales</taxon>
        <taxon>Sphingobacteriaceae</taxon>
        <taxon>Daejeonella</taxon>
    </lineage>
</organism>
<dbReference type="CDD" id="cd17574">
    <property type="entry name" value="REC_OmpR"/>
    <property type="match status" value="1"/>
</dbReference>
<evidence type="ECO:0000313" key="6">
    <source>
        <dbReference type="EMBL" id="SKB63488.1"/>
    </source>
</evidence>
<dbReference type="SMART" id="SM00448">
    <property type="entry name" value="REC"/>
    <property type="match status" value="1"/>
</dbReference>
<proteinExistence type="predicted"/>
<evidence type="ECO:0000256" key="1">
    <source>
        <dbReference type="ARBA" id="ARBA00022553"/>
    </source>
</evidence>
<dbReference type="InterPro" id="IPR011006">
    <property type="entry name" value="CheY-like_superfamily"/>
</dbReference>
<evidence type="ECO:0000256" key="3">
    <source>
        <dbReference type="ARBA" id="ARBA00023125"/>
    </source>
</evidence>
<keyword evidence="7" id="KW-1185">Reference proteome</keyword>
<accession>A0A1T5CVD1</accession>
<dbReference type="GO" id="GO:0032993">
    <property type="term" value="C:protein-DNA complex"/>
    <property type="evidence" value="ECO:0007669"/>
    <property type="project" value="TreeGrafter"/>
</dbReference>
<dbReference type="GO" id="GO:0005829">
    <property type="term" value="C:cytosol"/>
    <property type="evidence" value="ECO:0007669"/>
    <property type="project" value="TreeGrafter"/>
</dbReference>
<dbReference type="STRING" id="572036.SAMN05661099_1927"/>